<name>A0AAW4MU28_9FIRM</name>
<keyword evidence="1" id="KW-1133">Transmembrane helix</keyword>
<dbReference type="EMBL" id="JAHOEL010000039">
    <property type="protein sequence ID" value="MBV3392991.1"/>
    <property type="molecule type" value="Genomic_DNA"/>
</dbReference>
<dbReference type="PROSITE" id="PS51257">
    <property type="entry name" value="PROKAR_LIPOPROTEIN"/>
    <property type="match status" value="1"/>
</dbReference>
<proteinExistence type="predicted"/>
<keyword evidence="1" id="KW-0472">Membrane</keyword>
<feature type="transmembrane region" description="Helical" evidence="1">
    <location>
        <begin position="45"/>
        <end position="70"/>
    </location>
</feature>
<evidence type="ECO:0000313" key="5">
    <source>
        <dbReference type="Proteomes" id="UP001197492"/>
    </source>
</evidence>
<dbReference type="AlphaFoldDB" id="A0AAW4MU28"/>
<dbReference type="Proteomes" id="UP001196408">
    <property type="component" value="Unassembled WGS sequence"/>
</dbReference>
<dbReference type="InterPro" id="IPR038750">
    <property type="entry name" value="YczE/YyaS-like"/>
</dbReference>
<dbReference type="Pfam" id="PF19700">
    <property type="entry name" value="DUF6198"/>
    <property type="match status" value="1"/>
</dbReference>
<dbReference type="EMBL" id="JAHOEF010000041">
    <property type="protein sequence ID" value="MBV3382984.1"/>
    <property type="molecule type" value="Genomic_DNA"/>
</dbReference>
<organism evidence="2 4">
    <name type="scientific">Catenibacterium mitsuokai</name>
    <dbReference type="NCBI Taxonomy" id="100886"/>
    <lineage>
        <taxon>Bacteria</taxon>
        <taxon>Bacillati</taxon>
        <taxon>Bacillota</taxon>
        <taxon>Erysipelotrichia</taxon>
        <taxon>Erysipelotrichales</taxon>
        <taxon>Coprobacillaceae</taxon>
        <taxon>Catenibacterium</taxon>
    </lineage>
</organism>
<evidence type="ECO:0000313" key="2">
    <source>
        <dbReference type="EMBL" id="MBV3382984.1"/>
    </source>
</evidence>
<feature type="transmembrane region" description="Helical" evidence="1">
    <location>
        <begin position="153"/>
        <end position="173"/>
    </location>
</feature>
<evidence type="ECO:0000256" key="1">
    <source>
        <dbReference type="SAM" id="Phobius"/>
    </source>
</evidence>
<feature type="transmembrane region" description="Helical" evidence="1">
    <location>
        <begin position="109"/>
        <end position="132"/>
    </location>
</feature>
<gene>
    <name evidence="2" type="ORF">KSV97_07090</name>
    <name evidence="3" type="ORF">KSW06_06940</name>
</gene>
<dbReference type="Proteomes" id="UP001197492">
    <property type="component" value="Unassembled WGS sequence"/>
</dbReference>
<keyword evidence="1" id="KW-0812">Transmembrane</keyword>
<dbReference type="RefSeq" id="WP_217747783.1">
    <property type="nucleotide sequence ID" value="NZ_JAHOEB010000039.1"/>
</dbReference>
<reference evidence="2 5" key="1">
    <citation type="submission" date="2021-06" db="EMBL/GenBank/DDBJ databases">
        <title>Collection of gut derived symbiotic bacterial strains cultured from healthy donors.</title>
        <authorList>
            <person name="Lin H."/>
            <person name="Littmann E."/>
            <person name="Pamer E.G."/>
        </authorList>
    </citation>
    <scope>NUCLEOTIDE SEQUENCE</scope>
    <source>
        <strain evidence="3 5">MSK.21.70</strain>
        <strain evidence="2">MSK.21.82</strain>
    </source>
</reference>
<dbReference type="PANTHER" id="PTHR40078">
    <property type="entry name" value="INTEGRAL MEMBRANE PROTEIN-RELATED"/>
    <property type="match status" value="1"/>
</dbReference>
<evidence type="ECO:0000313" key="4">
    <source>
        <dbReference type="Proteomes" id="UP001196408"/>
    </source>
</evidence>
<sequence length="216" mass="23411">MKKLNYKRIGIYLLGLLILGCGIDLNTKTQLGVSPIISVAYNIAYLTHIPIGVMTFIYYVLLVIIQWILLGKKFDYFQFLQIPASLVTSFFIQLFDGVIPVASSFPARIAMLIFAIVITGIGASLTVGMKIVPNPADGLASVIGEKCHKGFGFGKNFFDGISIIISLIIGFVFTGGILGIGLGTVISMIFTGRVIAVLETSISRLYSSVTEIEFVE</sequence>
<feature type="transmembrane region" description="Helical" evidence="1">
    <location>
        <begin position="82"/>
        <end position="103"/>
    </location>
</feature>
<evidence type="ECO:0000313" key="3">
    <source>
        <dbReference type="EMBL" id="MBV3392991.1"/>
    </source>
</evidence>
<comment type="caution">
    <text evidence="2">The sequence shown here is derived from an EMBL/GenBank/DDBJ whole genome shotgun (WGS) entry which is preliminary data.</text>
</comment>
<protein>
    <submittedName>
        <fullName evidence="2">YitT family protein</fullName>
    </submittedName>
</protein>
<keyword evidence="5" id="KW-1185">Reference proteome</keyword>
<dbReference type="PANTHER" id="PTHR40078:SF1">
    <property type="entry name" value="INTEGRAL MEMBRANE PROTEIN"/>
    <property type="match status" value="1"/>
</dbReference>
<accession>A0AAW4MU28</accession>